<sequence length="87" mass="10146">MRHLKPRDSIFTQSSALTLRSITTVRSTTNEWFPLVLIPYTTSRMKRLIRISKVGFLSLYQFTSLYEEGKQRKNKRWKEVHGSGAGL</sequence>
<organism evidence="1 2">
    <name type="scientific">Carya illinoinensis</name>
    <name type="common">Pecan</name>
    <dbReference type="NCBI Taxonomy" id="32201"/>
    <lineage>
        <taxon>Eukaryota</taxon>
        <taxon>Viridiplantae</taxon>
        <taxon>Streptophyta</taxon>
        <taxon>Embryophyta</taxon>
        <taxon>Tracheophyta</taxon>
        <taxon>Spermatophyta</taxon>
        <taxon>Magnoliopsida</taxon>
        <taxon>eudicotyledons</taxon>
        <taxon>Gunneridae</taxon>
        <taxon>Pentapetalae</taxon>
        <taxon>rosids</taxon>
        <taxon>fabids</taxon>
        <taxon>Fagales</taxon>
        <taxon>Juglandaceae</taxon>
        <taxon>Carya</taxon>
    </lineage>
</organism>
<protein>
    <submittedName>
        <fullName evidence="1">Uncharacterized protein</fullName>
    </submittedName>
</protein>
<evidence type="ECO:0000313" key="1">
    <source>
        <dbReference type="EMBL" id="KAG6644070.1"/>
    </source>
</evidence>
<gene>
    <name evidence="1" type="ORF">CIPAW_08G030200</name>
</gene>
<keyword evidence="2" id="KW-1185">Reference proteome</keyword>
<dbReference type="Proteomes" id="UP000811609">
    <property type="component" value="Chromosome 8"/>
</dbReference>
<dbReference type="EMBL" id="CM031816">
    <property type="protein sequence ID" value="KAG6644070.1"/>
    <property type="molecule type" value="Genomic_DNA"/>
</dbReference>
<proteinExistence type="predicted"/>
<evidence type="ECO:0000313" key="2">
    <source>
        <dbReference type="Proteomes" id="UP000811609"/>
    </source>
</evidence>
<reference evidence="1" key="1">
    <citation type="submission" date="2020-12" db="EMBL/GenBank/DDBJ databases">
        <title>WGS assembly of Carya illinoinensis cv. Pawnee.</title>
        <authorList>
            <person name="Platts A."/>
            <person name="Shu S."/>
            <person name="Wright S."/>
            <person name="Barry K."/>
            <person name="Edger P."/>
            <person name="Pires J.C."/>
            <person name="Schmutz J."/>
        </authorList>
    </citation>
    <scope>NUCLEOTIDE SEQUENCE</scope>
    <source>
        <tissue evidence="1">Leaf</tissue>
    </source>
</reference>
<dbReference type="AlphaFoldDB" id="A0A8T1PUT9"/>
<name>A0A8T1PUT9_CARIL</name>
<comment type="caution">
    <text evidence="1">The sequence shown here is derived from an EMBL/GenBank/DDBJ whole genome shotgun (WGS) entry which is preliminary data.</text>
</comment>
<accession>A0A8T1PUT9</accession>